<evidence type="ECO:0000256" key="2">
    <source>
        <dbReference type="ARBA" id="ARBA00022475"/>
    </source>
</evidence>
<evidence type="ECO:0000256" key="6">
    <source>
        <dbReference type="ARBA" id="ARBA00022989"/>
    </source>
</evidence>
<sequence>MDSVFNQSLWGDEGFSAILSMKALPEIIKIIARDTSPPLWNIWEWLIFNTLGTEEIYIRGLSFIFFLGTVFFAYKIGAFLFSKKTGFLAALFTFLNPFFFIYAFEGRMYSIMSLGVAASIYYFLRLFYNEDRVRRRDKVGYIFFTLWALYSHHFAIFVVIVQGIWWLYELIFDKRVRAKKMFKIFLITAAGYIPWLYPLYTQTKMVGGGFWLGTPTIKDLRNLIYDYLAEGIKNENLRLPLLEIPLYHASLYVAFAAIVLRKWWKNIKNTVFFLLWFLGPIFLTWFVSQNFQSIFFNRYLLYTIPGAMLVLVSSRSKLSIIPLAILAIFFGLMDYQYFTHPAKLPFREVATYVKESKTEGDYLINWYSNGTHHIWETKYYGIPAPIYVSGEGDLPFFVGTALMEEGDLISEIPEGIERVGVVTSGPIEEVSLPGYEQDAIKEFDGLKFIWYLKTAEVES</sequence>
<feature type="transmembrane region" description="Helical" evidence="8">
    <location>
        <begin position="320"/>
        <end position="338"/>
    </location>
</feature>
<dbReference type="GO" id="GO:0005886">
    <property type="term" value="C:plasma membrane"/>
    <property type="evidence" value="ECO:0007669"/>
    <property type="project" value="UniProtKB-SubCell"/>
</dbReference>
<comment type="subcellular location">
    <subcellularLocation>
        <location evidence="1">Cell membrane</location>
        <topology evidence="1">Multi-pass membrane protein</topology>
    </subcellularLocation>
</comment>
<evidence type="ECO:0000313" key="10">
    <source>
        <dbReference type="Proteomes" id="UP000178419"/>
    </source>
</evidence>
<feature type="transmembrane region" description="Helical" evidence="8">
    <location>
        <begin position="56"/>
        <end position="74"/>
    </location>
</feature>
<dbReference type="EMBL" id="MGGE01000035">
    <property type="protein sequence ID" value="OGM20741.1"/>
    <property type="molecule type" value="Genomic_DNA"/>
</dbReference>
<evidence type="ECO:0000256" key="4">
    <source>
        <dbReference type="ARBA" id="ARBA00022679"/>
    </source>
</evidence>
<evidence type="ECO:0000256" key="5">
    <source>
        <dbReference type="ARBA" id="ARBA00022692"/>
    </source>
</evidence>
<keyword evidence="7 8" id="KW-0472">Membrane</keyword>
<feature type="transmembrane region" description="Helical" evidence="8">
    <location>
        <begin position="86"/>
        <end position="104"/>
    </location>
</feature>
<keyword evidence="3" id="KW-0328">Glycosyltransferase</keyword>
<reference evidence="9 10" key="1">
    <citation type="journal article" date="2016" name="Nat. Commun.">
        <title>Thousands of microbial genomes shed light on interconnected biogeochemical processes in an aquifer system.</title>
        <authorList>
            <person name="Anantharaman K."/>
            <person name="Brown C.T."/>
            <person name="Hug L.A."/>
            <person name="Sharon I."/>
            <person name="Castelle C.J."/>
            <person name="Probst A.J."/>
            <person name="Thomas B.C."/>
            <person name="Singh A."/>
            <person name="Wilkins M.J."/>
            <person name="Karaoz U."/>
            <person name="Brodie E.L."/>
            <person name="Williams K.H."/>
            <person name="Hubbard S.S."/>
            <person name="Banfield J.F."/>
        </authorList>
    </citation>
    <scope>NUCLEOTIDE SEQUENCE [LARGE SCALE GENOMIC DNA]</scope>
</reference>
<comment type="caution">
    <text evidence="9">The sequence shown here is derived from an EMBL/GenBank/DDBJ whole genome shotgun (WGS) entry which is preliminary data.</text>
</comment>
<feature type="transmembrane region" description="Helical" evidence="8">
    <location>
        <begin position="180"/>
        <end position="200"/>
    </location>
</feature>
<evidence type="ECO:0000256" key="7">
    <source>
        <dbReference type="ARBA" id="ARBA00023136"/>
    </source>
</evidence>
<keyword evidence="4" id="KW-0808">Transferase</keyword>
<feature type="transmembrane region" description="Helical" evidence="8">
    <location>
        <begin position="140"/>
        <end position="168"/>
    </location>
</feature>
<evidence type="ECO:0000313" key="9">
    <source>
        <dbReference type="EMBL" id="OGM20741.1"/>
    </source>
</evidence>
<evidence type="ECO:0000256" key="1">
    <source>
        <dbReference type="ARBA" id="ARBA00004651"/>
    </source>
</evidence>
<keyword evidence="5 8" id="KW-0812">Transmembrane</keyword>
<dbReference type="PANTHER" id="PTHR33908:SF11">
    <property type="entry name" value="MEMBRANE PROTEIN"/>
    <property type="match status" value="1"/>
</dbReference>
<protein>
    <submittedName>
        <fullName evidence="9">Uncharacterized protein</fullName>
    </submittedName>
</protein>
<dbReference type="PANTHER" id="PTHR33908">
    <property type="entry name" value="MANNOSYLTRANSFERASE YKCB-RELATED"/>
    <property type="match status" value="1"/>
</dbReference>
<accession>A0A1F7Y0B7</accession>
<feature type="transmembrane region" description="Helical" evidence="8">
    <location>
        <begin position="270"/>
        <end position="287"/>
    </location>
</feature>
<evidence type="ECO:0000256" key="8">
    <source>
        <dbReference type="SAM" id="Phobius"/>
    </source>
</evidence>
<name>A0A1F7Y0B7_9BACT</name>
<dbReference type="Proteomes" id="UP000178419">
    <property type="component" value="Unassembled WGS sequence"/>
</dbReference>
<gene>
    <name evidence="9" type="ORF">A2714_03610</name>
</gene>
<dbReference type="GO" id="GO:0016763">
    <property type="term" value="F:pentosyltransferase activity"/>
    <property type="evidence" value="ECO:0007669"/>
    <property type="project" value="TreeGrafter"/>
</dbReference>
<organism evidence="9 10">
    <name type="scientific">Candidatus Woesebacteria bacterium RIFCSPHIGHO2_01_FULL_38_9</name>
    <dbReference type="NCBI Taxonomy" id="1802492"/>
    <lineage>
        <taxon>Bacteria</taxon>
        <taxon>Candidatus Woeseibacteriota</taxon>
    </lineage>
</organism>
<proteinExistence type="predicted"/>
<keyword evidence="2" id="KW-1003">Cell membrane</keyword>
<evidence type="ECO:0000256" key="3">
    <source>
        <dbReference type="ARBA" id="ARBA00022676"/>
    </source>
</evidence>
<keyword evidence="6 8" id="KW-1133">Transmembrane helix</keyword>
<dbReference type="InterPro" id="IPR050297">
    <property type="entry name" value="LipidA_mod_glycosyltrf_83"/>
</dbReference>
<dbReference type="AlphaFoldDB" id="A0A1F7Y0B7"/>
<feature type="transmembrane region" description="Helical" evidence="8">
    <location>
        <begin position="110"/>
        <end position="128"/>
    </location>
</feature>
<feature type="transmembrane region" description="Helical" evidence="8">
    <location>
        <begin position="299"/>
        <end position="314"/>
    </location>
</feature>
<dbReference type="GO" id="GO:0009103">
    <property type="term" value="P:lipopolysaccharide biosynthetic process"/>
    <property type="evidence" value="ECO:0007669"/>
    <property type="project" value="UniProtKB-ARBA"/>
</dbReference>